<dbReference type="PROSITE" id="PS00700">
    <property type="entry name" value="RIBOSOMAL_L6_2"/>
    <property type="match status" value="1"/>
</dbReference>
<dbReference type="GO" id="GO:0003735">
    <property type="term" value="F:structural constituent of ribosome"/>
    <property type="evidence" value="ECO:0007669"/>
    <property type="project" value="InterPro"/>
</dbReference>
<dbReference type="FunFam" id="3.90.930.12:FF:000003">
    <property type="entry name" value="60S ribosomal protein L9"/>
    <property type="match status" value="1"/>
</dbReference>
<keyword evidence="3" id="KW-0687">Ribonucleoprotein</keyword>
<dbReference type="InterPro" id="IPR020040">
    <property type="entry name" value="Ribosomal_uL6_a/b-dom"/>
</dbReference>
<dbReference type="InterPro" id="IPR036789">
    <property type="entry name" value="Ribosomal_uL6-like_a/b-dom_sf"/>
</dbReference>
<dbReference type="InterPro" id="IPR000702">
    <property type="entry name" value="Ribosomal_uL6-like"/>
</dbReference>
<evidence type="ECO:0000259" key="6">
    <source>
        <dbReference type="Pfam" id="PF00347"/>
    </source>
</evidence>
<reference evidence="8" key="1">
    <citation type="submission" date="2022-11" db="UniProtKB">
        <authorList>
            <consortium name="WormBaseParasite"/>
        </authorList>
    </citation>
    <scope>IDENTIFICATION</scope>
</reference>
<evidence type="ECO:0000256" key="3">
    <source>
        <dbReference type="ARBA" id="ARBA00023274"/>
    </source>
</evidence>
<dbReference type="PANTHER" id="PTHR11655">
    <property type="entry name" value="60S/50S RIBOSOMAL PROTEIN L6/L9"/>
    <property type="match status" value="1"/>
</dbReference>
<keyword evidence="7" id="KW-1185">Reference proteome</keyword>
<dbReference type="AlphaFoldDB" id="A0A915D2C8"/>
<evidence type="ECO:0000256" key="1">
    <source>
        <dbReference type="ARBA" id="ARBA00009356"/>
    </source>
</evidence>
<dbReference type="GO" id="GO:0022625">
    <property type="term" value="C:cytosolic large ribosomal subunit"/>
    <property type="evidence" value="ECO:0007669"/>
    <property type="project" value="TreeGrafter"/>
</dbReference>
<name>A0A915D2C8_9BILA</name>
<evidence type="ECO:0000256" key="4">
    <source>
        <dbReference type="ARBA" id="ARBA00035246"/>
    </source>
</evidence>
<dbReference type="InterPro" id="IPR002359">
    <property type="entry name" value="Ribosomal_uL6_CS2"/>
</dbReference>
<dbReference type="GO" id="GO:0002181">
    <property type="term" value="P:cytoplasmic translation"/>
    <property type="evidence" value="ECO:0007669"/>
    <property type="project" value="TreeGrafter"/>
</dbReference>
<organism evidence="7 8">
    <name type="scientific">Ditylenchus dipsaci</name>
    <dbReference type="NCBI Taxonomy" id="166011"/>
    <lineage>
        <taxon>Eukaryota</taxon>
        <taxon>Metazoa</taxon>
        <taxon>Ecdysozoa</taxon>
        <taxon>Nematoda</taxon>
        <taxon>Chromadorea</taxon>
        <taxon>Rhabditida</taxon>
        <taxon>Tylenchina</taxon>
        <taxon>Tylenchomorpha</taxon>
        <taxon>Sphaerularioidea</taxon>
        <taxon>Anguinidae</taxon>
        <taxon>Anguininae</taxon>
        <taxon>Ditylenchus</taxon>
    </lineage>
</organism>
<proteinExistence type="inferred from homology"/>
<evidence type="ECO:0000313" key="7">
    <source>
        <dbReference type="Proteomes" id="UP000887574"/>
    </source>
</evidence>
<protein>
    <recommendedName>
        <fullName evidence="4">Large ribosomal subunit protein uL6</fullName>
    </recommendedName>
    <alternativeName>
        <fullName evidence="5">60S ribosomal protein L9</fullName>
    </alternativeName>
</protein>
<dbReference type="GO" id="GO:0019843">
    <property type="term" value="F:rRNA binding"/>
    <property type="evidence" value="ECO:0007669"/>
    <property type="project" value="InterPro"/>
</dbReference>
<dbReference type="WBParaSite" id="jg15183">
    <property type="protein sequence ID" value="jg15183"/>
    <property type="gene ID" value="jg15183"/>
</dbReference>
<comment type="similarity">
    <text evidence="1">Belongs to the universal ribosomal protein uL6 family.</text>
</comment>
<dbReference type="PANTHER" id="PTHR11655:SF16">
    <property type="entry name" value="60S RIBOSOMAL PROTEIN L9"/>
    <property type="match status" value="1"/>
</dbReference>
<evidence type="ECO:0000256" key="2">
    <source>
        <dbReference type="ARBA" id="ARBA00022980"/>
    </source>
</evidence>
<feature type="domain" description="Large ribosomal subunit protein uL6 alpha-beta" evidence="6">
    <location>
        <begin position="8"/>
        <end position="87"/>
    </location>
</feature>
<evidence type="ECO:0000313" key="8">
    <source>
        <dbReference type="WBParaSite" id="jg15183"/>
    </source>
</evidence>
<dbReference type="Pfam" id="PF00347">
    <property type="entry name" value="Ribosomal_L6"/>
    <property type="match status" value="1"/>
</dbReference>
<keyword evidence="2" id="KW-0689">Ribosomal protein</keyword>
<evidence type="ECO:0000256" key="5">
    <source>
        <dbReference type="ARBA" id="ARBA00035349"/>
    </source>
</evidence>
<sequence>MRSVYAHFPINISLQQNNSVVEIRNFLGEKIVRRVPLPEGVTAAISTKQKDELIVDGSDIQLVSQAAARIQQSTTVKNKDIRKFLDGIYVSEKVTVDD</sequence>
<dbReference type="SUPFAM" id="SSF56053">
    <property type="entry name" value="Ribosomal protein L6"/>
    <property type="match status" value="1"/>
</dbReference>
<dbReference type="Gene3D" id="3.90.930.12">
    <property type="entry name" value="Ribosomal protein L6, alpha-beta domain"/>
    <property type="match status" value="1"/>
</dbReference>
<accession>A0A915D2C8</accession>
<dbReference type="Proteomes" id="UP000887574">
    <property type="component" value="Unplaced"/>
</dbReference>